<dbReference type="AlphaFoldDB" id="A0A383E3E8"/>
<evidence type="ECO:0000313" key="2">
    <source>
        <dbReference type="EMBL" id="SVE51241.1"/>
    </source>
</evidence>
<accession>A0A383E3E8</accession>
<proteinExistence type="predicted"/>
<keyword evidence="1" id="KW-0812">Transmembrane</keyword>
<evidence type="ECO:0000256" key="1">
    <source>
        <dbReference type="SAM" id="Phobius"/>
    </source>
</evidence>
<dbReference type="EMBL" id="UINC01222449">
    <property type="protein sequence ID" value="SVE51241.1"/>
    <property type="molecule type" value="Genomic_DNA"/>
</dbReference>
<protein>
    <submittedName>
        <fullName evidence="2">Uncharacterized protein</fullName>
    </submittedName>
</protein>
<feature type="transmembrane region" description="Helical" evidence="1">
    <location>
        <begin position="30"/>
        <end position="46"/>
    </location>
</feature>
<gene>
    <name evidence="2" type="ORF">METZ01_LOCUS504095</name>
</gene>
<feature type="non-terminal residue" evidence="2">
    <location>
        <position position="67"/>
    </location>
</feature>
<name>A0A383E3E8_9ZZZZ</name>
<organism evidence="2">
    <name type="scientific">marine metagenome</name>
    <dbReference type="NCBI Taxonomy" id="408172"/>
    <lineage>
        <taxon>unclassified sequences</taxon>
        <taxon>metagenomes</taxon>
        <taxon>ecological metagenomes</taxon>
    </lineage>
</organism>
<keyword evidence="1" id="KW-0472">Membrane</keyword>
<reference evidence="2" key="1">
    <citation type="submission" date="2018-05" db="EMBL/GenBank/DDBJ databases">
        <authorList>
            <person name="Lanie J.A."/>
            <person name="Ng W.-L."/>
            <person name="Kazmierczak K.M."/>
            <person name="Andrzejewski T.M."/>
            <person name="Davidsen T.M."/>
            <person name="Wayne K.J."/>
            <person name="Tettelin H."/>
            <person name="Glass J.I."/>
            <person name="Rusch D."/>
            <person name="Podicherti R."/>
            <person name="Tsui H.-C.T."/>
            <person name="Winkler M.E."/>
        </authorList>
    </citation>
    <scope>NUCLEOTIDE SEQUENCE</scope>
</reference>
<sequence length="67" mass="6936">MIIDLIVLIPIIAALAIGLGAEGRKTALGAAGANLILGVIVIGELMRRGGEELIFETSTVILENPKL</sequence>
<keyword evidence="1" id="KW-1133">Transmembrane helix</keyword>